<dbReference type="Proteomes" id="UP000003560">
    <property type="component" value="Unassembled WGS sequence"/>
</dbReference>
<evidence type="ECO:0000256" key="6">
    <source>
        <dbReference type="SAM" id="Phobius"/>
    </source>
</evidence>
<reference evidence="8 9" key="2">
    <citation type="submission" date="2008-10" db="EMBL/GenBank/DDBJ databases">
        <authorList>
            <person name="Fulton L."/>
            <person name="Clifton S."/>
            <person name="Fulton B."/>
            <person name="Xu J."/>
            <person name="Minx P."/>
            <person name="Pepin K.H."/>
            <person name="Johnson M."/>
            <person name="Thiruvilangam P."/>
            <person name="Bhonagiri V."/>
            <person name="Nash W.E."/>
            <person name="Mardis E.R."/>
            <person name="Wilson R.K."/>
        </authorList>
    </citation>
    <scope>NUCLEOTIDE SEQUENCE [LARGE SCALE GENOMIC DNA]</scope>
    <source>
        <strain evidence="8 9">DSM 13279</strain>
    </source>
</reference>
<comment type="caution">
    <text evidence="8">The sequence shown here is derived from an EMBL/GenBank/DDBJ whole genome shotgun (WGS) entry which is preliminary data.</text>
</comment>
<protein>
    <submittedName>
        <fullName evidence="8">Bacterial type II secretion system domain protein F</fullName>
    </submittedName>
</protein>
<evidence type="ECO:0000256" key="1">
    <source>
        <dbReference type="ARBA" id="ARBA00004651"/>
    </source>
</evidence>
<dbReference type="Pfam" id="PF00482">
    <property type="entry name" value="T2SSF"/>
    <property type="match status" value="1"/>
</dbReference>
<keyword evidence="4 6" id="KW-1133">Transmembrane helix</keyword>
<sequence length="218" mass="23114">MGGLFAMTAPAVVSGVLAAVPTFLLLGWDAQDRRETCARWARRFRAAFAGLISRACALARGRLCPASAAELSVTLGEVSEMVDIVRLGLSAGLSFDAALELYCDGRSGPLAVRLARAHVSWQSGLSTREDELRLVARETGVRALETFAIAVSQALELGAPLAETLEGQGREMRAAHRAEVERRIERAPVKLIIPTGTLILPALLLSILGPLLAAGGMM</sequence>
<keyword evidence="9" id="KW-1185">Reference proteome</keyword>
<evidence type="ECO:0000256" key="2">
    <source>
        <dbReference type="ARBA" id="ARBA00022475"/>
    </source>
</evidence>
<evidence type="ECO:0000313" key="8">
    <source>
        <dbReference type="EMBL" id="EEA91714.1"/>
    </source>
</evidence>
<dbReference type="EMBL" id="ABXJ01000006">
    <property type="protein sequence ID" value="EEA91714.1"/>
    <property type="molecule type" value="Genomic_DNA"/>
</dbReference>
<dbReference type="PANTHER" id="PTHR35007:SF2">
    <property type="entry name" value="PILUS ASSEMBLE PROTEIN"/>
    <property type="match status" value="1"/>
</dbReference>
<reference evidence="8 9" key="1">
    <citation type="submission" date="2008-10" db="EMBL/GenBank/DDBJ databases">
        <title>Draft genome sequence of Collinsella stercoris (DSM 13279).</title>
        <authorList>
            <person name="Sudarsanam P."/>
            <person name="Ley R."/>
            <person name="Guruge J."/>
            <person name="Turnbaugh P.J."/>
            <person name="Mahowald M."/>
            <person name="Liep D."/>
            <person name="Gordon J."/>
        </authorList>
    </citation>
    <scope>NUCLEOTIDE SEQUENCE [LARGE SCALE GENOMIC DNA]</scope>
    <source>
        <strain evidence="8 9">DSM 13279</strain>
    </source>
</reference>
<feature type="transmembrane region" description="Helical" evidence="6">
    <location>
        <begin position="6"/>
        <end position="26"/>
    </location>
</feature>
<organism evidence="8 9">
    <name type="scientific">Collinsella stercoris DSM 13279</name>
    <dbReference type="NCBI Taxonomy" id="445975"/>
    <lineage>
        <taxon>Bacteria</taxon>
        <taxon>Bacillati</taxon>
        <taxon>Actinomycetota</taxon>
        <taxon>Coriobacteriia</taxon>
        <taxon>Coriobacteriales</taxon>
        <taxon>Coriobacteriaceae</taxon>
        <taxon>Collinsella</taxon>
    </lineage>
</organism>
<dbReference type="HOGENOM" id="CLU_108398_0_0_11"/>
<dbReference type="GO" id="GO:0005886">
    <property type="term" value="C:plasma membrane"/>
    <property type="evidence" value="ECO:0007669"/>
    <property type="project" value="UniProtKB-SubCell"/>
</dbReference>
<feature type="domain" description="Type II secretion system protein GspF" evidence="7">
    <location>
        <begin position="87"/>
        <end position="208"/>
    </location>
</feature>
<gene>
    <name evidence="8" type="ORF">COLSTE_00056</name>
</gene>
<dbReference type="AlphaFoldDB" id="B6G7L7"/>
<proteinExistence type="predicted"/>
<accession>B6G7L7</accession>
<evidence type="ECO:0000256" key="4">
    <source>
        <dbReference type="ARBA" id="ARBA00022989"/>
    </source>
</evidence>
<dbReference type="eggNOG" id="COG2064">
    <property type="taxonomic scope" value="Bacteria"/>
</dbReference>
<keyword evidence="5 6" id="KW-0472">Membrane</keyword>
<evidence type="ECO:0000256" key="5">
    <source>
        <dbReference type="ARBA" id="ARBA00023136"/>
    </source>
</evidence>
<name>B6G7L7_9ACTN</name>
<dbReference type="STRING" id="445975.COLSTE_00056"/>
<feature type="transmembrane region" description="Helical" evidence="6">
    <location>
        <begin position="191"/>
        <end position="213"/>
    </location>
</feature>
<dbReference type="InterPro" id="IPR018076">
    <property type="entry name" value="T2SS_GspF_dom"/>
</dbReference>
<keyword evidence="2" id="KW-1003">Cell membrane</keyword>
<dbReference type="PANTHER" id="PTHR35007">
    <property type="entry name" value="INTEGRAL MEMBRANE PROTEIN-RELATED"/>
    <property type="match status" value="1"/>
</dbReference>
<keyword evidence="3 6" id="KW-0812">Transmembrane</keyword>
<evidence type="ECO:0000313" key="9">
    <source>
        <dbReference type="Proteomes" id="UP000003560"/>
    </source>
</evidence>
<comment type="subcellular location">
    <subcellularLocation>
        <location evidence="1">Cell membrane</location>
        <topology evidence="1">Multi-pass membrane protein</topology>
    </subcellularLocation>
</comment>
<evidence type="ECO:0000256" key="3">
    <source>
        <dbReference type="ARBA" id="ARBA00022692"/>
    </source>
</evidence>
<evidence type="ECO:0000259" key="7">
    <source>
        <dbReference type="Pfam" id="PF00482"/>
    </source>
</evidence>